<dbReference type="GO" id="GO:0016020">
    <property type="term" value="C:membrane"/>
    <property type="evidence" value="ECO:0007669"/>
    <property type="project" value="UniProtKB-SubCell"/>
</dbReference>
<dbReference type="CDD" id="cd12827">
    <property type="entry name" value="EcCorA_ZntB-like_u2"/>
    <property type="match status" value="1"/>
</dbReference>
<dbReference type="GO" id="GO:0046873">
    <property type="term" value="F:metal ion transmembrane transporter activity"/>
    <property type="evidence" value="ECO:0007669"/>
    <property type="project" value="InterPro"/>
</dbReference>
<protein>
    <submittedName>
        <fullName evidence="7">Magnesium transporter</fullName>
    </submittedName>
</protein>
<comment type="similarity">
    <text evidence="2">Belongs to the CorA metal ion transporter (MIT) (TC 1.A.35) family.</text>
</comment>
<dbReference type="Pfam" id="PF01544">
    <property type="entry name" value="CorA"/>
    <property type="match status" value="1"/>
</dbReference>
<accession>A0A2V2MT34</accession>
<keyword evidence="8" id="KW-1185">Reference proteome</keyword>
<evidence type="ECO:0000256" key="2">
    <source>
        <dbReference type="ARBA" id="ARBA00009765"/>
    </source>
</evidence>
<evidence type="ECO:0000256" key="1">
    <source>
        <dbReference type="ARBA" id="ARBA00004141"/>
    </source>
</evidence>
<evidence type="ECO:0000313" key="7">
    <source>
        <dbReference type="EMBL" id="PWR70569.1"/>
    </source>
</evidence>
<evidence type="ECO:0000256" key="4">
    <source>
        <dbReference type="ARBA" id="ARBA00022989"/>
    </source>
</evidence>
<dbReference type="EMBL" id="QGMY01000011">
    <property type="protein sequence ID" value="PWR70569.1"/>
    <property type="molecule type" value="Genomic_DNA"/>
</dbReference>
<dbReference type="OrthoDB" id="115553at2157"/>
<dbReference type="SUPFAM" id="SSF143865">
    <property type="entry name" value="CorA soluble domain-like"/>
    <property type="match status" value="1"/>
</dbReference>
<comment type="subcellular location">
    <subcellularLocation>
        <location evidence="1">Membrane</location>
        <topology evidence="1">Multi-pass membrane protein</topology>
    </subcellularLocation>
</comment>
<reference evidence="7 8" key="1">
    <citation type="submission" date="2018-05" db="EMBL/GenBank/DDBJ databases">
        <title>Draft genome of Methanospirillum lacunae Ki8-1.</title>
        <authorList>
            <person name="Dueholm M.S."/>
            <person name="Nielsen P.H."/>
            <person name="Bakmann L.F."/>
            <person name="Otzen D.E."/>
        </authorList>
    </citation>
    <scope>NUCLEOTIDE SEQUENCE [LARGE SCALE GENOMIC DNA]</scope>
    <source>
        <strain evidence="7 8">Ki8-1</strain>
    </source>
</reference>
<dbReference type="Gene3D" id="3.30.460.20">
    <property type="entry name" value="CorA soluble domain-like"/>
    <property type="match status" value="1"/>
</dbReference>
<feature type="transmembrane region" description="Helical" evidence="6">
    <location>
        <begin position="253"/>
        <end position="273"/>
    </location>
</feature>
<evidence type="ECO:0000313" key="8">
    <source>
        <dbReference type="Proteomes" id="UP000245657"/>
    </source>
</evidence>
<dbReference type="PANTHER" id="PTHR47891">
    <property type="entry name" value="TRANSPORTER-RELATED"/>
    <property type="match status" value="1"/>
</dbReference>
<dbReference type="PANTHER" id="PTHR47891:SF2">
    <property type="entry name" value="MAGNESIUM AND COBALT TRANSPORTER"/>
    <property type="match status" value="1"/>
</dbReference>
<evidence type="ECO:0000256" key="5">
    <source>
        <dbReference type="ARBA" id="ARBA00023136"/>
    </source>
</evidence>
<gene>
    <name evidence="7" type="ORF">DK846_14340</name>
</gene>
<dbReference type="RefSeq" id="WP_109969663.1">
    <property type="nucleotide sequence ID" value="NZ_CP176093.1"/>
</dbReference>
<dbReference type="Gene3D" id="1.20.58.340">
    <property type="entry name" value="Magnesium transport protein CorA, transmembrane region"/>
    <property type="match status" value="2"/>
</dbReference>
<dbReference type="InterPro" id="IPR045861">
    <property type="entry name" value="CorA_cytoplasmic_dom"/>
</dbReference>
<dbReference type="InterPro" id="IPR045863">
    <property type="entry name" value="CorA_TM1_TM2"/>
</dbReference>
<keyword evidence="4 6" id="KW-1133">Transmembrane helix</keyword>
<keyword evidence="5 6" id="KW-0472">Membrane</keyword>
<evidence type="ECO:0000256" key="3">
    <source>
        <dbReference type="ARBA" id="ARBA00022692"/>
    </source>
</evidence>
<feature type="transmembrane region" description="Helical" evidence="6">
    <location>
        <begin position="285"/>
        <end position="305"/>
    </location>
</feature>
<proteinExistence type="inferred from homology"/>
<keyword evidence="3 6" id="KW-0812">Transmembrane</keyword>
<sequence>MITQYITTSDGLTEIEDFRPGCWVKVVNPTEKEIAYLVGQFGMPIDFLTDPLDVDERARFEVDEGNTLILIRSARREPEEAAIPYITLPIGIILTQDLIITVTLTEVDVMEEFLSGWVRNHDTKQRTRFVLQLCYRTALRFLRYLKEINRMTGVIERNLHRSTTNDQLLGLFNLQKSLVYFTTSLRSNSLMVEKFSYQSVLDMTDEEHDLYEEMVIENKQALEMANIYTSIITGMTGTFASIINNNVNVVMKLLTSMTILIALPTMIASIYGMNVPLPLQEAPHAFLFVMGAALSLSAIGLFVLIRWKVL</sequence>
<dbReference type="Proteomes" id="UP000245657">
    <property type="component" value="Unassembled WGS sequence"/>
</dbReference>
<dbReference type="GeneID" id="97547707"/>
<dbReference type="AlphaFoldDB" id="A0A2V2MT34"/>
<comment type="caution">
    <text evidence="7">The sequence shown here is derived from an EMBL/GenBank/DDBJ whole genome shotgun (WGS) entry which is preliminary data.</text>
</comment>
<dbReference type="InterPro" id="IPR002523">
    <property type="entry name" value="MgTranspt_CorA/ZnTranspt_ZntB"/>
</dbReference>
<evidence type="ECO:0000256" key="6">
    <source>
        <dbReference type="SAM" id="Phobius"/>
    </source>
</evidence>
<organism evidence="7 8">
    <name type="scientific">Methanospirillum lacunae</name>
    <dbReference type="NCBI Taxonomy" id="668570"/>
    <lineage>
        <taxon>Archaea</taxon>
        <taxon>Methanobacteriati</taxon>
        <taxon>Methanobacteriota</taxon>
        <taxon>Stenosarchaea group</taxon>
        <taxon>Methanomicrobia</taxon>
        <taxon>Methanomicrobiales</taxon>
        <taxon>Methanospirillaceae</taxon>
        <taxon>Methanospirillum</taxon>
    </lineage>
</organism>
<dbReference type="InterPro" id="IPR047199">
    <property type="entry name" value="CorA-like"/>
</dbReference>
<name>A0A2V2MT34_9EURY</name>
<dbReference type="SUPFAM" id="SSF144083">
    <property type="entry name" value="Magnesium transport protein CorA, transmembrane region"/>
    <property type="match status" value="1"/>
</dbReference>